<feature type="compositionally biased region" description="Basic residues" evidence="2">
    <location>
        <begin position="101"/>
        <end position="118"/>
    </location>
</feature>
<evidence type="ECO:0000256" key="2">
    <source>
        <dbReference type="SAM" id="MobiDB-lite"/>
    </source>
</evidence>
<proteinExistence type="predicted"/>
<evidence type="ECO:0000313" key="4">
    <source>
        <dbReference type="WBParaSite" id="PDA_v2.g14054.t1"/>
    </source>
</evidence>
<feature type="compositionally biased region" description="Low complexity" evidence="2">
    <location>
        <begin position="11"/>
        <end position="22"/>
    </location>
</feature>
<feature type="coiled-coil region" evidence="1">
    <location>
        <begin position="138"/>
        <end position="165"/>
    </location>
</feature>
<dbReference type="Proteomes" id="UP000887578">
    <property type="component" value="Unplaced"/>
</dbReference>
<keyword evidence="3" id="KW-1185">Reference proteome</keyword>
<feature type="compositionally biased region" description="Polar residues" evidence="2">
    <location>
        <begin position="1"/>
        <end position="10"/>
    </location>
</feature>
<name>A0A914P989_9BILA</name>
<feature type="region of interest" description="Disordered" evidence="2">
    <location>
        <begin position="1"/>
        <end position="25"/>
    </location>
</feature>
<reference evidence="4" key="1">
    <citation type="submission" date="2022-11" db="UniProtKB">
        <authorList>
            <consortium name="WormBaseParasite"/>
        </authorList>
    </citation>
    <scope>IDENTIFICATION</scope>
</reference>
<keyword evidence="1" id="KW-0175">Coiled coil</keyword>
<dbReference type="AlphaFoldDB" id="A0A914P989"/>
<dbReference type="WBParaSite" id="PDA_v2.g14054.t1">
    <property type="protein sequence ID" value="PDA_v2.g14054.t1"/>
    <property type="gene ID" value="PDA_v2.g14054"/>
</dbReference>
<protein>
    <submittedName>
        <fullName evidence="4">BZIP domain-containing protein</fullName>
    </submittedName>
</protein>
<feature type="region of interest" description="Disordered" evidence="2">
    <location>
        <begin position="68"/>
        <end position="118"/>
    </location>
</feature>
<evidence type="ECO:0000256" key="1">
    <source>
        <dbReference type="SAM" id="Coils"/>
    </source>
</evidence>
<feature type="compositionally biased region" description="Acidic residues" evidence="2">
    <location>
        <begin position="80"/>
        <end position="93"/>
    </location>
</feature>
<organism evidence="3 4">
    <name type="scientific">Panagrolaimus davidi</name>
    <dbReference type="NCBI Taxonomy" id="227884"/>
    <lineage>
        <taxon>Eukaryota</taxon>
        <taxon>Metazoa</taxon>
        <taxon>Ecdysozoa</taxon>
        <taxon>Nematoda</taxon>
        <taxon>Chromadorea</taxon>
        <taxon>Rhabditida</taxon>
        <taxon>Tylenchina</taxon>
        <taxon>Panagrolaimomorpha</taxon>
        <taxon>Panagrolaimoidea</taxon>
        <taxon>Panagrolaimidae</taxon>
        <taxon>Panagrolaimus</taxon>
    </lineage>
</organism>
<evidence type="ECO:0000313" key="3">
    <source>
        <dbReference type="Proteomes" id="UP000887578"/>
    </source>
</evidence>
<accession>A0A914P989</accession>
<sequence length="200" mass="23190">MAATNAQSSYRNIRQNQMINQQTPQRLNPVPLEAIGLSAKDEALNISSSDFGRYLECVIGADTFSSNSSAEISSASRTDMEEDEESEEEESLTDSDSPKRTEKRGRKRIFNKKQRKERRRKTVIQSYHRCAERNAAYRQFLIEEVKKLERENNELLQKFGRLMNQSENLANFMPDEDKHYAKNYIQTVKANVENIKINCK</sequence>